<evidence type="ECO:0000313" key="7">
    <source>
        <dbReference type="Proteomes" id="UP000433101"/>
    </source>
</evidence>
<keyword evidence="3" id="KW-0238">DNA-binding</keyword>
<dbReference type="InterPro" id="IPR036390">
    <property type="entry name" value="WH_DNA-bd_sf"/>
</dbReference>
<keyword evidence="4" id="KW-0804">Transcription</keyword>
<keyword evidence="7" id="KW-1185">Reference proteome</keyword>
<dbReference type="RefSeq" id="WP_160773655.1">
    <property type="nucleotide sequence ID" value="NZ_WUMV01000001.1"/>
</dbReference>
<evidence type="ECO:0000256" key="1">
    <source>
        <dbReference type="ARBA" id="ARBA00009437"/>
    </source>
</evidence>
<comment type="similarity">
    <text evidence="1">Belongs to the LysR transcriptional regulatory family.</text>
</comment>
<dbReference type="PRINTS" id="PR00039">
    <property type="entry name" value="HTHLYSR"/>
</dbReference>
<evidence type="ECO:0000256" key="2">
    <source>
        <dbReference type="ARBA" id="ARBA00023015"/>
    </source>
</evidence>
<dbReference type="InterPro" id="IPR000847">
    <property type="entry name" value="LysR_HTH_N"/>
</dbReference>
<dbReference type="AlphaFoldDB" id="A0A7X3LQU3"/>
<feature type="domain" description="HTH lysR-type" evidence="5">
    <location>
        <begin position="4"/>
        <end position="61"/>
    </location>
</feature>
<dbReference type="PROSITE" id="PS50931">
    <property type="entry name" value="HTH_LYSR"/>
    <property type="match status" value="1"/>
</dbReference>
<dbReference type="PANTHER" id="PTHR30537:SF74">
    <property type="entry name" value="HTH-TYPE TRANSCRIPTIONAL REGULATOR TRPI"/>
    <property type="match status" value="1"/>
</dbReference>
<dbReference type="PANTHER" id="PTHR30537">
    <property type="entry name" value="HTH-TYPE TRANSCRIPTIONAL REGULATOR"/>
    <property type="match status" value="1"/>
</dbReference>
<dbReference type="Gene3D" id="1.10.10.10">
    <property type="entry name" value="Winged helix-like DNA-binding domain superfamily/Winged helix DNA-binding domain"/>
    <property type="match status" value="1"/>
</dbReference>
<dbReference type="SUPFAM" id="SSF46785">
    <property type="entry name" value="Winged helix' DNA-binding domain"/>
    <property type="match status" value="1"/>
</dbReference>
<name>A0A7X3LQU3_9HYPH</name>
<dbReference type="GO" id="GO:0003700">
    <property type="term" value="F:DNA-binding transcription factor activity"/>
    <property type="evidence" value="ECO:0007669"/>
    <property type="project" value="InterPro"/>
</dbReference>
<sequence>MRLPPLNSLRAFEAAARHRGYVGAAEELHVTRGAVSRHVKLLEDHLGVTLFKRLPKGLELTDHGRRFLPVLTEAFARIVSEAQRISRSGADLRIICPPTFSIRWLIPKLDRFRIDHPDIHIRLTTDFYGATGFDASEYDLGFAMDNRRKRPADIRSLPLLPTSVSPACSPRFLGEYGPFDEPSDLAGKTLLHENAGHEDWKAWLTRFNVEGVDPESGNTFPNLDMAVKAAVMGTGIVMGDLMLCQEELRAGTLVMPFEDMKCETDGWLCLIGREDRWSDPKVEAFKAWISEESAKDVADLVS</sequence>
<dbReference type="Pfam" id="PF03466">
    <property type="entry name" value="LysR_substrate"/>
    <property type="match status" value="1"/>
</dbReference>
<evidence type="ECO:0000259" key="5">
    <source>
        <dbReference type="PROSITE" id="PS50931"/>
    </source>
</evidence>
<dbReference type="GO" id="GO:0006351">
    <property type="term" value="P:DNA-templated transcription"/>
    <property type="evidence" value="ECO:0007669"/>
    <property type="project" value="TreeGrafter"/>
</dbReference>
<evidence type="ECO:0000256" key="4">
    <source>
        <dbReference type="ARBA" id="ARBA00023163"/>
    </source>
</evidence>
<keyword evidence="2" id="KW-0805">Transcription regulation</keyword>
<comment type="caution">
    <text evidence="6">The sequence shown here is derived from an EMBL/GenBank/DDBJ whole genome shotgun (WGS) entry which is preliminary data.</text>
</comment>
<dbReference type="InterPro" id="IPR005119">
    <property type="entry name" value="LysR_subst-bd"/>
</dbReference>
<dbReference type="Proteomes" id="UP000433101">
    <property type="component" value="Unassembled WGS sequence"/>
</dbReference>
<protein>
    <submittedName>
        <fullName evidence="6">LysR family transcriptional regulator</fullName>
    </submittedName>
</protein>
<dbReference type="CDD" id="cd08432">
    <property type="entry name" value="PBP2_GcdR_TrpI_HvrB_AmpR_like"/>
    <property type="match status" value="1"/>
</dbReference>
<gene>
    <name evidence="6" type="ORF">GR183_00635</name>
</gene>
<dbReference type="SUPFAM" id="SSF53850">
    <property type="entry name" value="Periplasmic binding protein-like II"/>
    <property type="match status" value="1"/>
</dbReference>
<dbReference type="InterPro" id="IPR058163">
    <property type="entry name" value="LysR-type_TF_proteobact-type"/>
</dbReference>
<dbReference type="EMBL" id="WUMV01000001">
    <property type="protein sequence ID" value="MXN63396.1"/>
    <property type="molecule type" value="Genomic_DNA"/>
</dbReference>
<evidence type="ECO:0000313" key="6">
    <source>
        <dbReference type="EMBL" id="MXN63396.1"/>
    </source>
</evidence>
<proteinExistence type="inferred from homology"/>
<organism evidence="6 7">
    <name type="scientific">Stappia sediminis</name>
    <dbReference type="NCBI Taxonomy" id="2692190"/>
    <lineage>
        <taxon>Bacteria</taxon>
        <taxon>Pseudomonadati</taxon>
        <taxon>Pseudomonadota</taxon>
        <taxon>Alphaproteobacteria</taxon>
        <taxon>Hyphomicrobiales</taxon>
        <taxon>Stappiaceae</taxon>
        <taxon>Stappia</taxon>
    </lineage>
</organism>
<dbReference type="Gene3D" id="3.40.190.10">
    <property type="entry name" value="Periplasmic binding protein-like II"/>
    <property type="match status" value="2"/>
</dbReference>
<dbReference type="InterPro" id="IPR036388">
    <property type="entry name" value="WH-like_DNA-bd_sf"/>
</dbReference>
<evidence type="ECO:0000256" key="3">
    <source>
        <dbReference type="ARBA" id="ARBA00023125"/>
    </source>
</evidence>
<accession>A0A7X3LQU3</accession>
<reference evidence="6 7" key="1">
    <citation type="submission" date="2019-12" db="EMBL/GenBank/DDBJ databases">
        <authorList>
            <person name="Li M."/>
        </authorList>
    </citation>
    <scope>NUCLEOTIDE SEQUENCE [LARGE SCALE GENOMIC DNA]</scope>
    <source>
        <strain evidence="6 7">GBMRC 2046</strain>
    </source>
</reference>
<dbReference type="Pfam" id="PF00126">
    <property type="entry name" value="HTH_1"/>
    <property type="match status" value="1"/>
</dbReference>
<dbReference type="GO" id="GO:0043565">
    <property type="term" value="F:sequence-specific DNA binding"/>
    <property type="evidence" value="ECO:0007669"/>
    <property type="project" value="TreeGrafter"/>
</dbReference>